<evidence type="ECO:0000259" key="1">
    <source>
        <dbReference type="Pfam" id="PF13518"/>
    </source>
</evidence>
<dbReference type="KEGG" id="xyk:GT347_07065"/>
<reference evidence="2 3" key="1">
    <citation type="submission" date="2020-01" db="EMBL/GenBank/DDBJ databases">
        <title>Genome sequencing of strain KACC 21265.</title>
        <authorList>
            <person name="Heo J."/>
            <person name="Kim S.-J."/>
            <person name="Kim J.-S."/>
            <person name="Hong S.-B."/>
            <person name="Kwon S.-W."/>
        </authorList>
    </citation>
    <scope>NUCLEOTIDE SEQUENCE [LARGE SCALE GENOMIC DNA]</scope>
    <source>
        <strain evidence="2 3">KACC 21265</strain>
    </source>
</reference>
<keyword evidence="3" id="KW-1185">Reference proteome</keyword>
<name>A0A857J3Z5_9BURK</name>
<dbReference type="EMBL" id="CP047650">
    <property type="protein sequence ID" value="QHI97772.1"/>
    <property type="molecule type" value="Genomic_DNA"/>
</dbReference>
<sequence>MSTKQEFVELALQEGANRRELCRRFNITPKAGYALLKRFAVEGQAAFVERSRRPVHSPLQTPADM</sequence>
<dbReference type="SUPFAM" id="SSF46689">
    <property type="entry name" value="Homeodomain-like"/>
    <property type="match status" value="1"/>
</dbReference>
<organism evidence="2 3">
    <name type="scientific">Xylophilus rhododendri</name>
    <dbReference type="NCBI Taxonomy" id="2697032"/>
    <lineage>
        <taxon>Bacteria</taxon>
        <taxon>Pseudomonadati</taxon>
        <taxon>Pseudomonadota</taxon>
        <taxon>Betaproteobacteria</taxon>
        <taxon>Burkholderiales</taxon>
        <taxon>Xylophilus</taxon>
    </lineage>
</organism>
<evidence type="ECO:0000313" key="3">
    <source>
        <dbReference type="Proteomes" id="UP000464787"/>
    </source>
</evidence>
<accession>A0A857J3Z5</accession>
<evidence type="ECO:0000313" key="2">
    <source>
        <dbReference type="EMBL" id="QHI97772.1"/>
    </source>
</evidence>
<feature type="domain" description="Insertion element IS150 protein InsJ-like helix-turn-helix" evidence="1">
    <location>
        <begin position="4"/>
        <end position="54"/>
    </location>
</feature>
<dbReference type="AlphaFoldDB" id="A0A857J3Z5"/>
<gene>
    <name evidence="2" type="ORF">GT347_07065</name>
</gene>
<dbReference type="InterPro" id="IPR055247">
    <property type="entry name" value="InsJ-like_HTH"/>
</dbReference>
<dbReference type="Proteomes" id="UP000464787">
    <property type="component" value="Chromosome"/>
</dbReference>
<dbReference type="InterPro" id="IPR009057">
    <property type="entry name" value="Homeodomain-like_sf"/>
</dbReference>
<proteinExistence type="predicted"/>
<dbReference type="RefSeq" id="WP_160551290.1">
    <property type="nucleotide sequence ID" value="NZ_CP047650.1"/>
</dbReference>
<dbReference type="Pfam" id="PF13518">
    <property type="entry name" value="HTH_28"/>
    <property type="match status" value="1"/>
</dbReference>
<protein>
    <submittedName>
        <fullName evidence="2">Helix-turn-helix domain-containing protein</fullName>
    </submittedName>
</protein>